<dbReference type="EMBL" id="RXLP01000023">
    <property type="protein sequence ID" value="TCD54006.1"/>
    <property type="molecule type" value="Genomic_DNA"/>
</dbReference>
<dbReference type="Proteomes" id="UP000291289">
    <property type="component" value="Unassembled WGS sequence"/>
</dbReference>
<dbReference type="OrthoDB" id="3239312at2"/>
<feature type="transmembrane region" description="Helical" evidence="2">
    <location>
        <begin position="48"/>
        <end position="69"/>
    </location>
</feature>
<comment type="caution">
    <text evidence="3">The sequence shown here is derived from an EMBL/GenBank/DDBJ whole genome shotgun (WGS) entry which is preliminary data.</text>
</comment>
<evidence type="ECO:0000256" key="1">
    <source>
        <dbReference type="SAM" id="MobiDB-lite"/>
    </source>
</evidence>
<feature type="transmembrane region" description="Helical" evidence="2">
    <location>
        <begin position="520"/>
        <end position="543"/>
    </location>
</feature>
<feature type="transmembrane region" description="Helical" evidence="2">
    <location>
        <begin position="427"/>
        <end position="456"/>
    </location>
</feature>
<feature type="transmembrane region" description="Helical" evidence="2">
    <location>
        <begin position="477"/>
        <end position="500"/>
    </location>
</feature>
<evidence type="ECO:0000313" key="3">
    <source>
        <dbReference type="EMBL" id="TCD54006.1"/>
    </source>
</evidence>
<dbReference type="SUPFAM" id="SSF53474">
    <property type="entry name" value="alpha/beta-Hydrolases"/>
    <property type="match status" value="1"/>
</dbReference>
<keyword evidence="2" id="KW-0812">Transmembrane</keyword>
<dbReference type="GO" id="GO:0052689">
    <property type="term" value="F:carboxylic ester hydrolase activity"/>
    <property type="evidence" value="ECO:0007669"/>
    <property type="project" value="TreeGrafter"/>
</dbReference>
<keyword evidence="4" id="KW-1185">Reference proteome</keyword>
<reference evidence="3 4" key="1">
    <citation type="submission" date="2018-12" db="EMBL/GenBank/DDBJ databases">
        <title>Alloscrdovia theropitheci sp. nov: a novel taxon from the feces of the bleeding-herat monkey (Theropithecus geleda).</title>
        <authorList>
            <person name="Modesto M."/>
        </authorList>
    </citation>
    <scope>NUCLEOTIDE SEQUENCE [LARGE SCALE GENOMIC DNA]</scope>
    <source>
        <strain evidence="3 4">GLDI4/2</strain>
    </source>
</reference>
<dbReference type="AlphaFoldDB" id="A0A4R0QZF3"/>
<organism evidence="3 4">
    <name type="scientific">Alloscardovia theropitheci</name>
    <dbReference type="NCBI Taxonomy" id="2496842"/>
    <lineage>
        <taxon>Bacteria</taxon>
        <taxon>Bacillati</taxon>
        <taxon>Actinomycetota</taxon>
        <taxon>Actinomycetes</taxon>
        <taxon>Bifidobacteriales</taxon>
        <taxon>Bifidobacteriaceae</taxon>
        <taxon>Alloscardovia</taxon>
    </lineage>
</organism>
<accession>A0A4R0QZF3</accession>
<evidence type="ECO:0000313" key="4">
    <source>
        <dbReference type="Proteomes" id="UP000291289"/>
    </source>
</evidence>
<keyword evidence="2" id="KW-1133">Transmembrane helix</keyword>
<protein>
    <submittedName>
        <fullName evidence="3">Alpha/beta hydrolase</fullName>
    </submittedName>
</protein>
<dbReference type="RefSeq" id="WP_131284672.1">
    <property type="nucleotide sequence ID" value="NZ_RXLP01000023.1"/>
</dbReference>
<evidence type="ECO:0000256" key="2">
    <source>
        <dbReference type="SAM" id="Phobius"/>
    </source>
</evidence>
<feature type="transmembrane region" description="Helical" evidence="2">
    <location>
        <begin position="590"/>
        <end position="612"/>
    </location>
</feature>
<keyword evidence="3" id="KW-0378">Hydrolase</keyword>
<gene>
    <name evidence="3" type="ORF">EJ419_06155</name>
</gene>
<sequence>MKRKNNNNRRNQSVHSPKISDVLSSRYEKARRWFIAQMRDNTDGTWKLFKRLLVAIVIFAILMGVFVGVSRMTSMQWDKEPTNQTIRSTSGDTSITFNNTTGQTLPRRGTYKVKEIRDVIDIVQDGTGKVQHDNIILRIPVDSNGNVISHVAGLESGIPAAVFIHGAGTGNADDSFNDVGTDLASAGFATIVMDKPRWDTWDATRDYPSSAKAYEKAIQYLRSLSYVDDDKVGIFTTSEGTWISPYVIRDDKRIAFEIMMSPMVFSPRHSLGFSVAQIFAITGANPGYQAFVQRLFSMDTAAFSITNIDFESQIPQGYDVPILVAYGAKDVLTAQVSGVQRILELAHSVNNSDVTIRTYPIGNHVLRLGDQTQAKTLYVDHYEYDFVDWAVGVSRGLEQTSSKISGSDVYQAIAVPENLSAHRPLTMYFVAIHVLMLVWLLASLLIGVYAVGKKIYYRLTHQKRRVFGFVGRYQRTLVRVSAVTYMALVLFLAGVGQLVWRVVNLIWGAAPPAPGMIYWSWYAIQTACIFVIVTWSFVAVTLLESISVRAARTKSKKAGTKKEETLTRNSTMSKNSAKLQPILASERLGIIYFNITTEALFFVLLVFAYWGLFIY</sequence>
<feature type="region of interest" description="Disordered" evidence="1">
    <location>
        <begin position="80"/>
        <end position="101"/>
    </location>
</feature>
<name>A0A4R0QZF3_9BIFI</name>
<dbReference type="InterPro" id="IPR053145">
    <property type="entry name" value="AB_hydrolase_Est10"/>
</dbReference>
<dbReference type="InterPro" id="IPR029058">
    <property type="entry name" value="AB_hydrolase_fold"/>
</dbReference>
<dbReference type="Gene3D" id="3.40.50.1820">
    <property type="entry name" value="alpha/beta hydrolase"/>
    <property type="match status" value="1"/>
</dbReference>
<dbReference type="PANTHER" id="PTHR43265">
    <property type="entry name" value="ESTERASE ESTD"/>
    <property type="match status" value="1"/>
</dbReference>
<keyword evidence="2" id="KW-0472">Membrane</keyword>
<proteinExistence type="predicted"/>
<dbReference type="PANTHER" id="PTHR43265:SF1">
    <property type="entry name" value="ESTERASE ESTD"/>
    <property type="match status" value="1"/>
</dbReference>